<dbReference type="SUPFAM" id="SSF52540">
    <property type="entry name" value="P-loop containing nucleoside triphosphate hydrolases"/>
    <property type="match status" value="2"/>
</dbReference>
<comment type="similarity">
    <text evidence="1">Belongs to the AAA ATPase family. CDC48 subfamily.</text>
</comment>
<dbReference type="SUPFAM" id="SSF50692">
    <property type="entry name" value="ADC-like"/>
    <property type="match status" value="1"/>
</dbReference>
<evidence type="ECO:0000256" key="1">
    <source>
        <dbReference type="ARBA" id="ARBA00009833"/>
    </source>
</evidence>
<dbReference type="OrthoDB" id="77269at2157"/>
<dbReference type="InterPro" id="IPR041569">
    <property type="entry name" value="AAA_lid_3"/>
</dbReference>
<organism evidence="9 10">
    <name type="scientific">Natronorubrum aibiense</name>
    <dbReference type="NCBI Taxonomy" id="348826"/>
    <lineage>
        <taxon>Archaea</taxon>
        <taxon>Methanobacteriati</taxon>
        <taxon>Methanobacteriota</taxon>
        <taxon>Stenosarchaea group</taxon>
        <taxon>Halobacteria</taxon>
        <taxon>Halobacteriales</taxon>
        <taxon>Natrialbaceae</taxon>
        <taxon>Natronorubrum</taxon>
    </lineage>
</organism>
<dbReference type="InterPro" id="IPR009010">
    <property type="entry name" value="Asp_de-COase-like_dom_sf"/>
</dbReference>
<accession>A0A5P9P9U8</accession>
<dbReference type="GO" id="GO:0016887">
    <property type="term" value="F:ATP hydrolysis activity"/>
    <property type="evidence" value="ECO:0007669"/>
    <property type="project" value="InterPro"/>
</dbReference>
<feature type="compositionally biased region" description="Low complexity" evidence="5">
    <location>
        <begin position="158"/>
        <end position="182"/>
    </location>
</feature>
<dbReference type="EMBL" id="CP045491">
    <property type="protein sequence ID" value="QFU84903.1"/>
    <property type="molecule type" value="Genomic_DNA"/>
</dbReference>
<evidence type="ECO:0000256" key="3">
    <source>
        <dbReference type="ARBA" id="ARBA00022741"/>
    </source>
</evidence>
<dbReference type="Pfam" id="PF00004">
    <property type="entry name" value="AAA"/>
    <property type="match status" value="2"/>
</dbReference>
<evidence type="ECO:0000256" key="4">
    <source>
        <dbReference type="ARBA" id="ARBA00022840"/>
    </source>
</evidence>
<sequence length="741" mass="79758">MSESDSDGVSLTVRAAEKRDAGRGVARIPESARRQLGVLSGDTVVIEGGQTTVSKMWPADSSVPENVIQIDGDTRANAKAHVGDTVTVRTKSTSTIADATRVTLASPASFSGQQGAAEREAAKALRNRPVRTGEQVRIEGLDQNPFRVTDTDPDGDVRITSTTTVRIVGTGTESPSEDSSSSSHDRRRAQGRAESTSSASSTSEDAGTAPTSGVTYEDIGGLDEELELVREMIELPLSEPELFQRLGVEPPSGVLLYGPPGTGKTLIARAVANEVDAHFETISGPEIMSKYKGESEERLRDVFETAQENAPTIIFFDEIDSIAGTRDDEGDAENRIVGQLLTLMDGLDARGEVIVIGATNRVDTIDPALRRGGRFDREIQIGVPDEAGRKEILQVHTRGMPLADDVSIDAIARRTHGFVGADLDAVASEAAMAAIRGRPTESDDRTAWNRDPTVTKAHFDAALASVEPSAMREYVAESPTTDFSDVGGLEDAKQTLRESVEWPLTYERLFEETNTTPPSGVLLYGPPGTGKTLLARALAGETDVNFVRVDGPEIVDRYVGESEKAIREVFERARQSAPSIVFFDEIDAITATRGEGGHEVTERVVSQLLTELDGMRENPNLVVLAATNRKDHIDPALLRPGRLDTHVLVPKPDHDAREKILKVHTRGKPLDDAVDISALAAELEGYTGADLEALVRTASMKAIREVADAYGPDEANDRADEVVIERRHFEAARENGASSGT</sequence>
<reference evidence="9 10" key="1">
    <citation type="journal article" date="2007" name="Int. J. Syst. Evol. Microbiol.">
        <title>Natronorubrum sulfidifaciens sp. nov., an extremely haloalkaliphilic archaeon isolated from Aiding salt lake in Xin-Jiang, China.</title>
        <authorList>
            <person name="Cui H.L."/>
            <person name="Tohty D."/>
            <person name="Liu H.C."/>
            <person name="Liu S.J."/>
            <person name="Oren A."/>
            <person name="Zhou P.J."/>
        </authorList>
    </citation>
    <scope>NUCLEOTIDE SEQUENCE [LARGE SCALE GENOMIC DNA]</scope>
    <source>
        <strain evidence="9 10">7-3</strain>
        <plasmid evidence="9">unnamed3</plasmid>
    </source>
</reference>
<dbReference type="Gene3D" id="3.40.50.300">
    <property type="entry name" value="P-loop containing nucleotide triphosphate hydrolases"/>
    <property type="match status" value="2"/>
</dbReference>
<dbReference type="Gene3D" id="1.10.8.60">
    <property type="match status" value="2"/>
</dbReference>
<dbReference type="Pfam" id="PF02359">
    <property type="entry name" value="CDC48_N"/>
    <property type="match status" value="1"/>
</dbReference>
<dbReference type="GO" id="GO:0005524">
    <property type="term" value="F:ATP binding"/>
    <property type="evidence" value="ECO:0007669"/>
    <property type="project" value="UniProtKB-KW"/>
</dbReference>
<dbReference type="GeneID" id="42303439"/>
<feature type="region of interest" description="Disordered" evidence="5">
    <location>
        <begin position="1"/>
        <end position="28"/>
    </location>
</feature>
<keyword evidence="2" id="KW-0677">Repeat</keyword>
<evidence type="ECO:0000259" key="8">
    <source>
        <dbReference type="SMART" id="SM01073"/>
    </source>
</evidence>
<dbReference type="InterPro" id="IPR003960">
    <property type="entry name" value="ATPase_AAA_CS"/>
</dbReference>
<gene>
    <name evidence="9" type="ORF">GCU68_20480</name>
</gene>
<dbReference type="InterPro" id="IPR003593">
    <property type="entry name" value="AAA+_ATPase"/>
</dbReference>
<dbReference type="RefSeq" id="WP_152944461.1">
    <property type="nucleotide sequence ID" value="NZ_CP045491.1"/>
</dbReference>
<protein>
    <submittedName>
        <fullName evidence="9">AAA family ATPase</fullName>
    </submittedName>
</protein>
<dbReference type="AlphaFoldDB" id="A0A5P9P9U8"/>
<evidence type="ECO:0000259" key="6">
    <source>
        <dbReference type="SMART" id="SM00382"/>
    </source>
</evidence>
<dbReference type="FunFam" id="3.40.50.300:FF:000018">
    <property type="entry name" value="Cell division control 48"/>
    <property type="match status" value="1"/>
</dbReference>
<feature type="domain" description="CDC48" evidence="7">
    <location>
        <begin position="111"/>
        <end position="174"/>
    </location>
</feature>
<keyword evidence="9" id="KW-0614">Plasmid</keyword>
<dbReference type="InterPro" id="IPR004201">
    <property type="entry name" value="Cdc48_dom2"/>
</dbReference>
<dbReference type="Gene3D" id="2.40.40.20">
    <property type="match status" value="1"/>
</dbReference>
<dbReference type="SMART" id="SM01073">
    <property type="entry name" value="CDC48_N"/>
    <property type="match status" value="1"/>
</dbReference>
<dbReference type="GO" id="GO:0005737">
    <property type="term" value="C:cytoplasm"/>
    <property type="evidence" value="ECO:0007669"/>
    <property type="project" value="UniProtKB-ARBA"/>
</dbReference>
<feature type="compositionally biased region" description="Low complexity" evidence="5">
    <location>
        <begin position="193"/>
        <end position="204"/>
    </location>
</feature>
<dbReference type="SMART" id="SM01072">
    <property type="entry name" value="CDC48_2"/>
    <property type="match status" value="1"/>
</dbReference>
<keyword evidence="3" id="KW-0547">Nucleotide-binding</keyword>
<geneLocation type="plasmid" evidence="9 10">
    <name>unnamed3</name>
</geneLocation>
<evidence type="ECO:0000313" key="9">
    <source>
        <dbReference type="EMBL" id="QFU84903.1"/>
    </source>
</evidence>
<dbReference type="SMART" id="SM00382">
    <property type="entry name" value="AAA"/>
    <property type="match status" value="2"/>
</dbReference>
<feature type="domain" description="CDC48 N-terminal subdomain" evidence="8">
    <location>
        <begin position="10"/>
        <end position="92"/>
    </location>
</feature>
<dbReference type="Pfam" id="PF17862">
    <property type="entry name" value="AAA_lid_3"/>
    <property type="match status" value="2"/>
</dbReference>
<dbReference type="InterPro" id="IPR029067">
    <property type="entry name" value="CDC48_domain_2-like_sf"/>
</dbReference>
<dbReference type="Pfam" id="PF02933">
    <property type="entry name" value="CDC48_2"/>
    <property type="match status" value="1"/>
</dbReference>
<dbReference type="PANTHER" id="PTHR23077:SF171">
    <property type="entry name" value="NUCLEAR VALOSIN-CONTAINING PROTEIN-LIKE"/>
    <property type="match status" value="1"/>
</dbReference>
<dbReference type="InterPro" id="IPR003959">
    <property type="entry name" value="ATPase_AAA_core"/>
</dbReference>
<keyword evidence="4" id="KW-0067">ATP-binding</keyword>
<dbReference type="Proteomes" id="UP000326170">
    <property type="component" value="Plasmid unnamed3"/>
</dbReference>
<dbReference type="FunFam" id="3.40.50.300:FF:000012">
    <property type="entry name" value="Transitional endoplasmic reticulum ATPase"/>
    <property type="match status" value="1"/>
</dbReference>
<dbReference type="KEGG" id="nas:GCU68_20480"/>
<dbReference type="SUPFAM" id="SSF54585">
    <property type="entry name" value="Cdc48 domain 2-like"/>
    <property type="match status" value="1"/>
</dbReference>
<evidence type="ECO:0000259" key="7">
    <source>
        <dbReference type="SMART" id="SM01072"/>
    </source>
</evidence>
<feature type="region of interest" description="Disordered" evidence="5">
    <location>
        <begin position="108"/>
        <end position="218"/>
    </location>
</feature>
<evidence type="ECO:0000313" key="10">
    <source>
        <dbReference type="Proteomes" id="UP000326170"/>
    </source>
</evidence>
<evidence type="ECO:0000256" key="2">
    <source>
        <dbReference type="ARBA" id="ARBA00022737"/>
    </source>
</evidence>
<dbReference type="FunFam" id="2.40.40.20:FF:000007">
    <property type="entry name" value="AAA family ATPase"/>
    <property type="match status" value="1"/>
</dbReference>
<feature type="domain" description="AAA+ ATPase" evidence="6">
    <location>
        <begin position="250"/>
        <end position="385"/>
    </location>
</feature>
<dbReference type="FunFam" id="1.10.8.60:FF:000178">
    <property type="entry name" value="CDC48/VCP homolog, AAA superfamily"/>
    <property type="match status" value="2"/>
</dbReference>
<dbReference type="InterPro" id="IPR027417">
    <property type="entry name" value="P-loop_NTPase"/>
</dbReference>
<dbReference type="PANTHER" id="PTHR23077">
    <property type="entry name" value="AAA-FAMILY ATPASE"/>
    <property type="match status" value="1"/>
</dbReference>
<proteinExistence type="inferred from homology"/>
<evidence type="ECO:0000256" key="5">
    <source>
        <dbReference type="SAM" id="MobiDB-lite"/>
    </source>
</evidence>
<keyword evidence="10" id="KW-1185">Reference proteome</keyword>
<dbReference type="PROSITE" id="PS00674">
    <property type="entry name" value="AAA"/>
    <property type="match status" value="2"/>
</dbReference>
<name>A0A5P9P9U8_9EURY</name>
<dbReference type="InterPro" id="IPR003338">
    <property type="entry name" value="CDC4_N-term_subdom"/>
</dbReference>
<dbReference type="InterPro" id="IPR050168">
    <property type="entry name" value="AAA_ATPase_domain"/>
</dbReference>
<feature type="domain" description="AAA+ ATPase" evidence="6">
    <location>
        <begin position="517"/>
        <end position="653"/>
    </location>
</feature>